<keyword evidence="4" id="KW-1185">Reference proteome</keyword>
<dbReference type="SMART" id="SM00382">
    <property type="entry name" value="AAA"/>
    <property type="match status" value="1"/>
</dbReference>
<protein>
    <submittedName>
        <fullName evidence="3">50S ribosome-binding GTPase</fullName>
    </submittedName>
</protein>
<evidence type="ECO:0000256" key="1">
    <source>
        <dbReference type="SAM" id="Phobius"/>
    </source>
</evidence>
<dbReference type="InterPro" id="IPR027417">
    <property type="entry name" value="P-loop_NTPase"/>
</dbReference>
<sequence>MRHHGAHAAPAHDDERLSTHVQRIAAALGQAGDEVAPELVAASLADIAQVEKRLALGVDRTVVALVGGTGSGKSSLFNAISRLRFADVGAIRPTTDRAAACVWGGSATELLDFLEVSDHRRIGRESVLDADEEQALHGLVLLDMPDHDSVAEAHADQVDRLLPLVDMLIWVVDPQKYADHALHDRYLRALADRQEAMLVLVNQVDTIPAAAVPRVVESVRDLLRADGLGGVEVITTSAVTGQGIADVREILALTVARSSTAARTAEAEIGAVARRLRAAVGKDEPALGSSEVAAAAGELSRAAGVGSVADSVRAAVERVRSSALARPEPPATGAVEAVRGRWLAAATAGLPERWERAVTQAVPSAESLRGSVSSAVDGVPLPQVRRPALLALQVGGLALAALGVLALVLGAVGALGAGDLPGGVLLGVGAGLLVLGGASVVVARVSRGSQGERAAARYRQEVEERVGEVVRRELAAPTVAVLERHRTLRLALDAAAAQDG</sequence>
<feature type="transmembrane region" description="Helical" evidence="1">
    <location>
        <begin position="390"/>
        <end position="417"/>
    </location>
</feature>
<dbReference type="EMBL" id="JACSPO010000008">
    <property type="protein sequence ID" value="MBD8063133.1"/>
    <property type="molecule type" value="Genomic_DNA"/>
</dbReference>
<dbReference type="Pfam" id="PF01926">
    <property type="entry name" value="MMR_HSR1"/>
    <property type="match status" value="1"/>
</dbReference>
<gene>
    <name evidence="3" type="ORF">H9624_12480</name>
</gene>
<dbReference type="Proteomes" id="UP000661894">
    <property type="component" value="Unassembled WGS sequence"/>
</dbReference>
<dbReference type="InterPro" id="IPR003593">
    <property type="entry name" value="AAA+_ATPase"/>
</dbReference>
<dbReference type="InterPro" id="IPR006073">
    <property type="entry name" value="GTP-bd"/>
</dbReference>
<evidence type="ECO:0000313" key="3">
    <source>
        <dbReference type="EMBL" id="MBD8063133.1"/>
    </source>
</evidence>
<evidence type="ECO:0000259" key="2">
    <source>
        <dbReference type="SMART" id="SM00382"/>
    </source>
</evidence>
<dbReference type="Gene3D" id="3.40.50.300">
    <property type="entry name" value="P-loop containing nucleotide triphosphate hydrolases"/>
    <property type="match status" value="1"/>
</dbReference>
<keyword evidence="1" id="KW-1133">Transmembrane helix</keyword>
<comment type="caution">
    <text evidence="3">The sequence shown here is derived from an EMBL/GenBank/DDBJ whole genome shotgun (WGS) entry which is preliminary data.</text>
</comment>
<evidence type="ECO:0000313" key="4">
    <source>
        <dbReference type="Proteomes" id="UP000661894"/>
    </source>
</evidence>
<keyword evidence="1" id="KW-0812">Transmembrane</keyword>
<dbReference type="PANTHER" id="PTHR42698:SF1">
    <property type="entry name" value="GTPASE ERA, MITOCHONDRIAL"/>
    <property type="match status" value="1"/>
</dbReference>
<accession>A0ABR8Z548</accession>
<dbReference type="RefSeq" id="WP_251840236.1">
    <property type="nucleotide sequence ID" value="NZ_JACSPO010000008.1"/>
</dbReference>
<dbReference type="PANTHER" id="PTHR42698">
    <property type="entry name" value="GTPASE ERA"/>
    <property type="match status" value="1"/>
</dbReference>
<organism evidence="3 4">
    <name type="scientific">Oceanitalea stevensii</name>
    <dbReference type="NCBI Taxonomy" id="2763072"/>
    <lineage>
        <taxon>Bacteria</taxon>
        <taxon>Bacillati</taxon>
        <taxon>Actinomycetota</taxon>
        <taxon>Actinomycetes</taxon>
        <taxon>Micrococcales</taxon>
        <taxon>Bogoriellaceae</taxon>
        <taxon>Georgenia</taxon>
    </lineage>
</organism>
<keyword evidence="1" id="KW-0472">Membrane</keyword>
<dbReference type="SUPFAM" id="SSF52540">
    <property type="entry name" value="P-loop containing nucleoside triphosphate hydrolases"/>
    <property type="match status" value="1"/>
</dbReference>
<proteinExistence type="predicted"/>
<feature type="transmembrane region" description="Helical" evidence="1">
    <location>
        <begin position="423"/>
        <end position="443"/>
    </location>
</feature>
<dbReference type="InterPro" id="IPR005662">
    <property type="entry name" value="GTPase_Era-like"/>
</dbReference>
<name>A0ABR8Z548_9MICO</name>
<feature type="domain" description="AAA+ ATPase" evidence="2">
    <location>
        <begin position="59"/>
        <end position="226"/>
    </location>
</feature>
<reference evidence="3 4" key="1">
    <citation type="submission" date="2020-08" db="EMBL/GenBank/DDBJ databases">
        <title>A Genomic Blueprint of the Chicken Gut Microbiome.</title>
        <authorList>
            <person name="Gilroy R."/>
            <person name="Ravi A."/>
            <person name="Getino M."/>
            <person name="Pursley I."/>
            <person name="Horton D.L."/>
            <person name="Alikhan N.-F."/>
            <person name="Baker D."/>
            <person name="Gharbi K."/>
            <person name="Hall N."/>
            <person name="Watson M."/>
            <person name="Adriaenssens E.M."/>
            <person name="Foster-Nyarko E."/>
            <person name="Jarju S."/>
            <person name="Secka A."/>
            <person name="Antonio M."/>
            <person name="Oren A."/>
            <person name="Chaudhuri R."/>
            <person name="La Ragione R.M."/>
            <person name="Hildebrand F."/>
            <person name="Pallen M.J."/>
        </authorList>
    </citation>
    <scope>NUCLEOTIDE SEQUENCE [LARGE SCALE GENOMIC DNA]</scope>
    <source>
        <strain evidence="3 4">Sa1BUA1</strain>
    </source>
</reference>